<keyword evidence="3" id="KW-1185">Reference proteome</keyword>
<dbReference type="Pfam" id="PF21294">
    <property type="entry name" value="Polysacc_lyase_14"/>
    <property type="match status" value="1"/>
</dbReference>
<sequence length="322" mass="35315">MGLYTASAFQSDWGIAPGESTGVAAGRLSIVGDPDNLANKVLRVTYKAGQIGGNSAMTFDAPLGGNYGQLWLQYKLRFDNAFTWVKGGKLPGLGGGDTPTGCIQNGTFDGFTTRLMWRENGVGFSYQYYPGKKEECGDYYAVATKFKPGVWYTLTQQVVLNDAGQANGQFRQWIDGKLVLQQSGLLLRNAAAVGVSAIKMDTFFGGSSTDWAPASDQYAYFDDFRVSTASPLALVDTLKTPPPYNDPIVGYSQWQTGKTYAQNSLVFRIDGNGVYHYYKARGYIGTNVDPLANGLLDVYFQVYSPVRLDNGQKWIELTEPWL</sequence>
<accession>A0ABQ3GXB9</accession>
<feature type="domain" description="Polysaccharide lyase 14" evidence="1">
    <location>
        <begin position="38"/>
        <end position="224"/>
    </location>
</feature>
<evidence type="ECO:0000259" key="1">
    <source>
        <dbReference type="Pfam" id="PF21294"/>
    </source>
</evidence>
<dbReference type="EMBL" id="BMYO01000002">
    <property type="protein sequence ID" value="GHD58250.1"/>
    <property type="molecule type" value="Genomic_DNA"/>
</dbReference>
<comment type="caution">
    <text evidence="2">The sequence shown here is derived from an EMBL/GenBank/DDBJ whole genome shotgun (WGS) entry which is preliminary data.</text>
</comment>
<proteinExistence type="predicted"/>
<reference evidence="3" key="1">
    <citation type="journal article" date="2019" name="Int. J. Syst. Evol. Microbiol.">
        <title>The Global Catalogue of Microorganisms (GCM) 10K type strain sequencing project: providing services to taxonomists for standard genome sequencing and annotation.</title>
        <authorList>
            <consortium name="The Broad Institute Genomics Platform"/>
            <consortium name="The Broad Institute Genome Sequencing Center for Infectious Disease"/>
            <person name="Wu L."/>
            <person name="Ma J."/>
        </authorList>
    </citation>
    <scope>NUCLEOTIDE SEQUENCE [LARGE SCALE GENOMIC DNA]</scope>
    <source>
        <strain evidence="3">KCTC 23701</strain>
    </source>
</reference>
<dbReference type="Gene3D" id="2.60.120.200">
    <property type="match status" value="1"/>
</dbReference>
<dbReference type="PANTHER" id="PTHR40124:SF1">
    <property type="entry name" value="DISAGGREGATASE RELATED REPEAT PROTEIN"/>
    <property type="match status" value="1"/>
</dbReference>
<evidence type="ECO:0000313" key="2">
    <source>
        <dbReference type="EMBL" id="GHD58250.1"/>
    </source>
</evidence>
<gene>
    <name evidence="2" type="ORF">GCM10007350_07850</name>
</gene>
<evidence type="ECO:0000313" key="3">
    <source>
        <dbReference type="Proteomes" id="UP000604737"/>
    </source>
</evidence>
<protein>
    <recommendedName>
        <fullName evidence="1">Polysaccharide lyase 14 domain-containing protein</fullName>
    </recommendedName>
</protein>
<dbReference type="PANTHER" id="PTHR40124">
    <property type="match status" value="1"/>
</dbReference>
<dbReference type="InterPro" id="IPR048958">
    <property type="entry name" value="Polysacc_lyase_14"/>
</dbReference>
<organism evidence="2 3">
    <name type="scientific">Jeongeupia chitinilytica</name>
    <dbReference type="NCBI Taxonomy" id="1041641"/>
    <lineage>
        <taxon>Bacteria</taxon>
        <taxon>Pseudomonadati</taxon>
        <taxon>Pseudomonadota</taxon>
        <taxon>Betaproteobacteria</taxon>
        <taxon>Neisseriales</taxon>
        <taxon>Chitinibacteraceae</taxon>
        <taxon>Jeongeupia</taxon>
    </lineage>
</organism>
<name>A0ABQ3GXB9_9NEIS</name>
<dbReference type="Proteomes" id="UP000604737">
    <property type="component" value="Unassembled WGS sequence"/>
</dbReference>